<name>A0A679J7C7_VARPD</name>
<dbReference type="EMBL" id="LR743508">
    <property type="protein sequence ID" value="CAA2109564.1"/>
    <property type="molecule type" value="Genomic_DNA"/>
</dbReference>
<organism evidence="2">
    <name type="scientific">Variovorax paradoxus</name>
    <dbReference type="NCBI Taxonomy" id="34073"/>
    <lineage>
        <taxon>Bacteria</taxon>
        <taxon>Pseudomonadati</taxon>
        <taxon>Pseudomonadota</taxon>
        <taxon>Betaproteobacteria</taxon>
        <taxon>Burkholderiales</taxon>
        <taxon>Comamonadaceae</taxon>
        <taxon>Variovorax</taxon>
    </lineage>
</organism>
<evidence type="ECO:0000313" key="2">
    <source>
        <dbReference type="EMBL" id="CAA2109564.1"/>
    </source>
</evidence>
<feature type="domain" description="ATP-grasp" evidence="1">
    <location>
        <begin position="104"/>
        <end position="250"/>
    </location>
</feature>
<dbReference type="Pfam" id="PF14243">
    <property type="entry name" value="R2K_3"/>
    <property type="match status" value="1"/>
</dbReference>
<evidence type="ECO:0000259" key="1">
    <source>
        <dbReference type="Pfam" id="PF14243"/>
    </source>
</evidence>
<proteinExistence type="predicted"/>
<protein>
    <recommendedName>
        <fullName evidence="1">ATP-grasp domain-containing protein</fullName>
    </recommendedName>
</protein>
<dbReference type="RefSeq" id="WP_339093515.1">
    <property type="nucleotide sequence ID" value="NZ_LR743508.1"/>
</dbReference>
<reference evidence="2" key="1">
    <citation type="submission" date="2019-12" db="EMBL/GenBank/DDBJ databases">
        <authorList>
            <person name="Cremers G."/>
        </authorList>
    </citation>
    <scope>NUCLEOTIDE SEQUENCE</scope>
    <source>
        <strain evidence="2">Vvax</strain>
    </source>
</reference>
<accession>A0A679J7C7</accession>
<dbReference type="InterPro" id="IPR025643">
    <property type="entry name" value="R2K_3"/>
</dbReference>
<gene>
    <name evidence="2" type="ORF">VVAX_05835</name>
</gene>
<sequence length="260" mass="29711">MHWILQENLFKENEWASLTGTLERFGIPFSVHKVVPFVGELVPPAEPKHDKVVCFGSYSMRHTARAQAWTPGVYDLFDKDFKVQLSHWGERMLNFDSRILPFKDVPSLTEPTFLRPVDDSKYFAGKVFMPGDFNDWKHKVVDLGQDHGTSLSGETLVQLCNPKTIYGEYRFWIVNGEIATRSMYKRGDKVMYASDVDERFDRFVHECVQAWQPHRAFVIDVCDTPHGMKIVEINTINAAGFYAGNVQSLVLSLEDLEGAG</sequence>
<dbReference type="AlphaFoldDB" id="A0A679J7C7"/>